<evidence type="ECO:0000256" key="1">
    <source>
        <dbReference type="ARBA" id="ARBA00004651"/>
    </source>
</evidence>
<accession>A0A1H3TZP2</accession>
<feature type="transmembrane region" description="Helical" evidence="6">
    <location>
        <begin position="100"/>
        <end position="123"/>
    </location>
</feature>
<keyword evidence="2" id="KW-1003">Cell membrane</keyword>
<evidence type="ECO:0000313" key="8">
    <source>
        <dbReference type="Proteomes" id="UP000198891"/>
    </source>
</evidence>
<evidence type="ECO:0000256" key="6">
    <source>
        <dbReference type="SAM" id="Phobius"/>
    </source>
</evidence>
<feature type="transmembrane region" description="Helical" evidence="6">
    <location>
        <begin position="371"/>
        <end position="390"/>
    </location>
</feature>
<evidence type="ECO:0000256" key="3">
    <source>
        <dbReference type="ARBA" id="ARBA00022692"/>
    </source>
</evidence>
<organism evidence="7 8">
    <name type="scientific">Herbiconiux ginsengi</name>
    <dbReference type="NCBI Taxonomy" id="381665"/>
    <lineage>
        <taxon>Bacteria</taxon>
        <taxon>Bacillati</taxon>
        <taxon>Actinomycetota</taxon>
        <taxon>Actinomycetes</taxon>
        <taxon>Micrococcales</taxon>
        <taxon>Microbacteriaceae</taxon>
        <taxon>Herbiconiux</taxon>
    </lineage>
</organism>
<evidence type="ECO:0000256" key="2">
    <source>
        <dbReference type="ARBA" id="ARBA00022475"/>
    </source>
</evidence>
<feature type="transmembrane region" description="Helical" evidence="6">
    <location>
        <begin position="207"/>
        <end position="229"/>
    </location>
</feature>
<protein>
    <submittedName>
        <fullName evidence="7">Amino acid/polyamine/organocation transporter, APC superfamily</fullName>
    </submittedName>
</protein>
<dbReference type="PANTHER" id="PTHR42770">
    <property type="entry name" value="AMINO ACID TRANSPORTER-RELATED"/>
    <property type="match status" value="1"/>
</dbReference>
<evidence type="ECO:0000256" key="5">
    <source>
        <dbReference type="ARBA" id="ARBA00023136"/>
    </source>
</evidence>
<feature type="transmembrane region" description="Helical" evidence="6">
    <location>
        <begin position="261"/>
        <end position="282"/>
    </location>
</feature>
<dbReference type="Gene3D" id="1.20.1740.10">
    <property type="entry name" value="Amino acid/polyamine transporter I"/>
    <property type="match status" value="1"/>
</dbReference>
<keyword evidence="3 6" id="KW-0812">Transmembrane</keyword>
<comment type="subcellular location">
    <subcellularLocation>
        <location evidence="1">Cell membrane</location>
        <topology evidence="1">Multi-pass membrane protein</topology>
    </subcellularLocation>
</comment>
<keyword evidence="4 6" id="KW-1133">Transmembrane helix</keyword>
<gene>
    <name evidence="7" type="ORF">SAMN05216554_4627</name>
</gene>
<sequence length="456" mass="46723">MLAQTGGLVSRGGSFAYFDLLLTATIVVMVALSIAIFGRRISAAGGVYTFVTRGAGPLLGIAAGSAIALGYGGMAVDTLLSGVRRIVALLFFGEFGERASAQLLTVILLVVVVAVITLVIALGARTSTRIMLAIEVVAVAAILTVSVIVFARAGWNVSGLVPDLAAAPSLGSFAAGIGLAMTGFVGFESGAALGPESRRPLASVPRALGWTAGALAAVYLFGVAAQLSAAPTSPGGATNTLLASTEFAQTAPWIAPAIEGVIAASWIVCALACTNALVRLVFSLAREGVLPPALSGTSLRSATPHRAAIAVGAVILVATLLREVTGWDSLFARVLTLSSSMGFIVAYLLVSVGAVAYLIRLREFSSREAWPAVLAAVALVGVILAEVLSADDGRRTALMVFTTILIAACVVHMVRVRRDPALRARLGVYDTPIASDALDGLREEEAARSGDGRPTR</sequence>
<dbReference type="EMBL" id="FNPZ01000009">
    <property type="protein sequence ID" value="SDZ55716.1"/>
    <property type="molecule type" value="Genomic_DNA"/>
</dbReference>
<feature type="transmembrane region" description="Helical" evidence="6">
    <location>
        <begin position="58"/>
        <end position="80"/>
    </location>
</feature>
<keyword evidence="8" id="KW-1185">Reference proteome</keyword>
<keyword evidence="5 6" id="KW-0472">Membrane</keyword>
<dbReference type="STRING" id="381665.SAMN05216554_4627"/>
<name>A0A1H3TZP2_9MICO</name>
<dbReference type="Pfam" id="PF13520">
    <property type="entry name" value="AA_permease_2"/>
    <property type="match status" value="1"/>
</dbReference>
<proteinExistence type="predicted"/>
<dbReference type="PANTHER" id="PTHR42770:SF7">
    <property type="entry name" value="MEMBRANE PROTEIN"/>
    <property type="match status" value="1"/>
</dbReference>
<dbReference type="GO" id="GO:0005886">
    <property type="term" value="C:plasma membrane"/>
    <property type="evidence" value="ECO:0007669"/>
    <property type="project" value="UniProtKB-SubCell"/>
</dbReference>
<dbReference type="InterPro" id="IPR002293">
    <property type="entry name" value="AA/rel_permease1"/>
</dbReference>
<feature type="transmembrane region" description="Helical" evidence="6">
    <location>
        <begin position="130"/>
        <end position="153"/>
    </location>
</feature>
<dbReference type="AlphaFoldDB" id="A0A1H3TZP2"/>
<evidence type="ECO:0000256" key="4">
    <source>
        <dbReference type="ARBA" id="ARBA00022989"/>
    </source>
</evidence>
<feature type="transmembrane region" description="Helical" evidence="6">
    <location>
        <begin position="165"/>
        <end position="187"/>
    </location>
</feature>
<feature type="transmembrane region" description="Helical" evidence="6">
    <location>
        <begin position="341"/>
        <end position="359"/>
    </location>
</feature>
<reference evidence="7 8" key="1">
    <citation type="submission" date="2016-10" db="EMBL/GenBank/DDBJ databases">
        <authorList>
            <person name="de Groot N.N."/>
        </authorList>
    </citation>
    <scope>NUCLEOTIDE SEQUENCE [LARGE SCALE GENOMIC DNA]</scope>
    <source>
        <strain evidence="7 8">CGMCC 4.3491</strain>
    </source>
</reference>
<evidence type="ECO:0000313" key="7">
    <source>
        <dbReference type="EMBL" id="SDZ55716.1"/>
    </source>
</evidence>
<feature type="transmembrane region" description="Helical" evidence="6">
    <location>
        <begin position="396"/>
        <end position="416"/>
    </location>
</feature>
<dbReference type="InterPro" id="IPR050367">
    <property type="entry name" value="APC_superfamily"/>
</dbReference>
<dbReference type="GO" id="GO:0022857">
    <property type="term" value="F:transmembrane transporter activity"/>
    <property type="evidence" value="ECO:0007669"/>
    <property type="project" value="InterPro"/>
</dbReference>
<dbReference type="PIRSF" id="PIRSF006060">
    <property type="entry name" value="AA_transporter"/>
    <property type="match status" value="1"/>
</dbReference>
<feature type="transmembrane region" description="Helical" evidence="6">
    <location>
        <begin position="15"/>
        <end position="37"/>
    </location>
</feature>
<feature type="transmembrane region" description="Helical" evidence="6">
    <location>
        <begin position="303"/>
        <end position="321"/>
    </location>
</feature>
<dbReference type="Proteomes" id="UP000198891">
    <property type="component" value="Unassembled WGS sequence"/>
</dbReference>